<dbReference type="Proteomes" id="UP000474159">
    <property type="component" value="Unassembled WGS sequence"/>
</dbReference>
<feature type="region of interest" description="Disordered" evidence="1">
    <location>
        <begin position="184"/>
        <end position="204"/>
    </location>
</feature>
<keyword evidence="4" id="KW-1185">Reference proteome</keyword>
<dbReference type="GO" id="GO:0006171">
    <property type="term" value="P:cAMP biosynthetic process"/>
    <property type="evidence" value="ECO:0007669"/>
    <property type="project" value="TreeGrafter"/>
</dbReference>
<dbReference type="Pfam" id="PF00211">
    <property type="entry name" value="Guanylate_cyc"/>
    <property type="match status" value="1"/>
</dbReference>
<dbReference type="SUPFAM" id="SSF55073">
    <property type="entry name" value="Nucleotide cyclase"/>
    <property type="match status" value="1"/>
</dbReference>
<gene>
    <name evidence="3" type="ORF">F6X53_17010</name>
</gene>
<dbReference type="Gene3D" id="3.30.70.1230">
    <property type="entry name" value="Nucleotide cyclase"/>
    <property type="match status" value="1"/>
</dbReference>
<sequence>MNKVGAERRLAAIMVADIVGYSRLMGLDEAGTLRRLKALRREVVDPSIAAAHGRIVKTMGDGLLVEFPSPLRAVTCAVRIQRAMLSRDKGLPEDRVFRLRFGINVGDVVAEPDGDLYGDGVNVAARLEPLAEPGGLCVSRSVHDQVRDKLPYRFEDLGKRELKNIARPIGVFGLTAAAVASLPEQPAEEELEDAGGGTPAVRGASPARPLVSKRLLFTASVAAVLVTGGLGLWSWSTHRASEAATTAAAQASNLPKTVPGLSLVVLPFANLSNDPEQDFFADGLTEDLTTDLSHLTGSFVIARNTAFTYKGKAVDVKQVGKDLGVRYVLEGSVRRTGERVILNAQLISAETGAHIWADRFEGDRSRLGELQVEFVARLARSLDVQLTQAESLRALRERPDNPTAADLAMRGWAILNRPRTKASVNEAVSIFERALALDSEAPQALIGLSRALIIRAGARWSEDQQSDIMRSDRNISKVLSTNSENATARSIKGDVLRVRHKFEDAFHMQQGAIEADRNLAIAYAQAGLVNILSGHAAEAPPYIAKAMRLSPRDPSTNIWKYYMCHSYTHQAKWRETVEWCNRSVADGPYWQAMIDLAAAHAWLGNEESARNSVARLLELMPGYTVQKWANAGWSEDPTFLAEYQRIVEGLRKAGLPEGEAQR</sequence>
<dbReference type="GO" id="GO:0035556">
    <property type="term" value="P:intracellular signal transduction"/>
    <property type="evidence" value="ECO:0007669"/>
    <property type="project" value="InterPro"/>
</dbReference>
<dbReference type="PANTHER" id="PTHR43081">
    <property type="entry name" value="ADENYLATE CYCLASE, TERMINAL-DIFFERENTIATION SPECIFIC-RELATED"/>
    <property type="match status" value="1"/>
</dbReference>
<dbReference type="Gene3D" id="1.25.40.10">
    <property type="entry name" value="Tetratricopeptide repeat domain"/>
    <property type="match status" value="1"/>
</dbReference>
<dbReference type="InterPro" id="IPR029787">
    <property type="entry name" value="Nucleotide_cyclase"/>
</dbReference>
<protein>
    <submittedName>
        <fullName evidence="3">Guanylate cyclase</fullName>
    </submittedName>
</protein>
<dbReference type="InterPro" id="IPR050697">
    <property type="entry name" value="Adenylyl/Guanylyl_Cyclase_3/4"/>
</dbReference>
<proteinExistence type="predicted"/>
<dbReference type="SUPFAM" id="SSF48452">
    <property type="entry name" value="TPR-like"/>
    <property type="match status" value="1"/>
</dbReference>
<dbReference type="InterPro" id="IPR011990">
    <property type="entry name" value="TPR-like_helical_dom_sf"/>
</dbReference>
<dbReference type="InterPro" id="IPR001054">
    <property type="entry name" value="A/G_cyclase"/>
</dbReference>
<dbReference type="CDD" id="cd07302">
    <property type="entry name" value="CHD"/>
    <property type="match status" value="1"/>
</dbReference>
<dbReference type="PANTHER" id="PTHR43081:SF19">
    <property type="entry name" value="PH-SENSITIVE ADENYLATE CYCLASE RV1264"/>
    <property type="match status" value="1"/>
</dbReference>
<evidence type="ECO:0000259" key="2">
    <source>
        <dbReference type="PROSITE" id="PS50125"/>
    </source>
</evidence>
<dbReference type="EMBL" id="VZZK01000017">
    <property type="protein sequence ID" value="KAB1077905.1"/>
    <property type="molecule type" value="Genomic_DNA"/>
</dbReference>
<dbReference type="PROSITE" id="PS50125">
    <property type="entry name" value="GUANYLATE_CYCLASE_2"/>
    <property type="match status" value="1"/>
</dbReference>
<dbReference type="RefSeq" id="WP_151001390.1">
    <property type="nucleotide sequence ID" value="NZ_BPQY01000550.1"/>
</dbReference>
<dbReference type="GO" id="GO:0004016">
    <property type="term" value="F:adenylate cyclase activity"/>
    <property type="evidence" value="ECO:0007669"/>
    <property type="project" value="UniProtKB-ARBA"/>
</dbReference>
<comment type="caution">
    <text evidence="3">The sequence shown here is derived from an EMBL/GenBank/DDBJ whole genome shotgun (WGS) entry which is preliminary data.</text>
</comment>
<organism evidence="3 4">
    <name type="scientific">Methylobacterium soli</name>
    <dbReference type="NCBI Taxonomy" id="553447"/>
    <lineage>
        <taxon>Bacteria</taxon>
        <taxon>Pseudomonadati</taxon>
        <taxon>Pseudomonadota</taxon>
        <taxon>Alphaproteobacteria</taxon>
        <taxon>Hyphomicrobiales</taxon>
        <taxon>Methylobacteriaceae</taxon>
        <taxon>Methylobacterium</taxon>
    </lineage>
</organism>
<name>A0A6L3T3Z6_9HYPH</name>
<evidence type="ECO:0000313" key="4">
    <source>
        <dbReference type="Proteomes" id="UP000474159"/>
    </source>
</evidence>
<dbReference type="Gene3D" id="3.40.50.10610">
    <property type="entry name" value="ABC-type transport auxiliary lipoprotein component"/>
    <property type="match status" value="1"/>
</dbReference>
<dbReference type="OrthoDB" id="9807521at2"/>
<reference evidence="3 4" key="1">
    <citation type="submission" date="2019-09" db="EMBL/GenBank/DDBJ databases">
        <title>YIM 48816 draft genome.</title>
        <authorList>
            <person name="Jiang L."/>
        </authorList>
    </citation>
    <scope>NUCLEOTIDE SEQUENCE [LARGE SCALE GENOMIC DNA]</scope>
    <source>
        <strain evidence="3 4">YIM 48816</strain>
    </source>
</reference>
<feature type="domain" description="Guanylate cyclase" evidence="2">
    <location>
        <begin position="12"/>
        <end position="128"/>
    </location>
</feature>
<dbReference type="AlphaFoldDB" id="A0A6L3T3Z6"/>
<dbReference type="SMART" id="SM00044">
    <property type="entry name" value="CYCc"/>
    <property type="match status" value="1"/>
</dbReference>
<evidence type="ECO:0000313" key="3">
    <source>
        <dbReference type="EMBL" id="KAB1077905.1"/>
    </source>
</evidence>
<evidence type="ECO:0000256" key="1">
    <source>
        <dbReference type="SAM" id="MobiDB-lite"/>
    </source>
</evidence>
<accession>A0A6L3T3Z6</accession>